<accession>A0ABD2PJU3</accession>
<dbReference type="Proteomes" id="UP001626550">
    <property type="component" value="Unassembled WGS sequence"/>
</dbReference>
<gene>
    <name evidence="5" type="ORF">Ciccas_014290</name>
</gene>
<evidence type="ECO:0000313" key="6">
    <source>
        <dbReference type="Proteomes" id="UP001626550"/>
    </source>
</evidence>
<proteinExistence type="predicted"/>
<sequence>MFDYAVKGPMHFPSDSAYIINMLYWQAFFLARIGVFLLAFKVPIKYLYLIQLVGTFVASVGLAASPYEAIYYFVFSTLFGFFKSALFPSTFGVLSRVATISGFVTLFVNAGSAAGAVAMQSLTGYLIETVGHFTFPYIVLATSIILMLCGIIFTWMVERQYRIQKRDQSNLEMAVSNKN</sequence>
<evidence type="ECO:0000313" key="5">
    <source>
        <dbReference type="EMBL" id="KAL3307203.1"/>
    </source>
</evidence>
<dbReference type="InterPro" id="IPR036259">
    <property type="entry name" value="MFS_trans_sf"/>
</dbReference>
<keyword evidence="2 4" id="KW-1133">Transmembrane helix</keyword>
<protein>
    <submittedName>
        <fullName evidence="5">Uncharacterized protein</fullName>
    </submittedName>
</protein>
<dbReference type="SUPFAM" id="SSF103473">
    <property type="entry name" value="MFS general substrate transporter"/>
    <property type="match status" value="1"/>
</dbReference>
<feature type="transmembrane region" description="Helical" evidence="4">
    <location>
        <begin position="18"/>
        <end position="39"/>
    </location>
</feature>
<dbReference type="PANTHER" id="PTHR23121">
    <property type="entry name" value="SODIUM-DEPENDENT GLUCOSE TRANSPORTER 1"/>
    <property type="match status" value="1"/>
</dbReference>
<keyword evidence="3 4" id="KW-0472">Membrane</keyword>
<reference evidence="5 6" key="1">
    <citation type="submission" date="2024-11" db="EMBL/GenBank/DDBJ databases">
        <title>Adaptive evolution of stress response genes in parasites aligns with host niche diversity.</title>
        <authorList>
            <person name="Hahn C."/>
            <person name="Resl P."/>
        </authorList>
    </citation>
    <scope>NUCLEOTIDE SEQUENCE [LARGE SCALE GENOMIC DNA]</scope>
    <source>
        <strain evidence="5">EGGRZ-B1_66</strain>
        <tissue evidence="5">Body</tissue>
    </source>
</reference>
<dbReference type="Gene3D" id="1.20.1250.20">
    <property type="entry name" value="MFS general substrate transporter like domains"/>
    <property type="match status" value="1"/>
</dbReference>
<evidence type="ECO:0000256" key="2">
    <source>
        <dbReference type="ARBA" id="ARBA00022989"/>
    </source>
</evidence>
<dbReference type="AlphaFoldDB" id="A0ABD2PJU3"/>
<feature type="transmembrane region" description="Helical" evidence="4">
    <location>
        <begin position="70"/>
        <end position="94"/>
    </location>
</feature>
<dbReference type="PANTHER" id="PTHR23121:SF9">
    <property type="entry name" value="SODIUM-DEPENDENT GLUCOSE TRANSPORTER 1"/>
    <property type="match status" value="1"/>
</dbReference>
<evidence type="ECO:0000256" key="4">
    <source>
        <dbReference type="SAM" id="Phobius"/>
    </source>
</evidence>
<feature type="transmembrane region" description="Helical" evidence="4">
    <location>
        <begin position="106"/>
        <end position="127"/>
    </location>
</feature>
<evidence type="ECO:0000256" key="1">
    <source>
        <dbReference type="ARBA" id="ARBA00022692"/>
    </source>
</evidence>
<feature type="transmembrane region" description="Helical" evidence="4">
    <location>
        <begin position="46"/>
        <end position="64"/>
    </location>
</feature>
<name>A0ABD2PJU3_9PLAT</name>
<comment type="caution">
    <text evidence="5">The sequence shown here is derived from an EMBL/GenBank/DDBJ whole genome shotgun (WGS) entry which is preliminary data.</text>
</comment>
<keyword evidence="1 4" id="KW-0812">Transmembrane</keyword>
<dbReference type="EMBL" id="JBJKFK010007978">
    <property type="protein sequence ID" value="KAL3307203.1"/>
    <property type="molecule type" value="Genomic_DNA"/>
</dbReference>
<evidence type="ECO:0000256" key="3">
    <source>
        <dbReference type="ARBA" id="ARBA00023136"/>
    </source>
</evidence>
<feature type="transmembrane region" description="Helical" evidence="4">
    <location>
        <begin position="133"/>
        <end position="157"/>
    </location>
</feature>
<keyword evidence="6" id="KW-1185">Reference proteome</keyword>
<organism evidence="5 6">
    <name type="scientific">Cichlidogyrus casuarinus</name>
    <dbReference type="NCBI Taxonomy" id="1844966"/>
    <lineage>
        <taxon>Eukaryota</taxon>
        <taxon>Metazoa</taxon>
        <taxon>Spiralia</taxon>
        <taxon>Lophotrochozoa</taxon>
        <taxon>Platyhelminthes</taxon>
        <taxon>Monogenea</taxon>
        <taxon>Monopisthocotylea</taxon>
        <taxon>Dactylogyridea</taxon>
        <taxon>Ancyrocephalidae</taxon>
        <taxon>Cichlidogyrus</taxon>
    </lineage>
</organism>